<gene>
    <name evidence="2" type="primary">NCL1_25903</name>
    <name evidence="2" type="ORF">TNCV_915101</name>
</gene>
<feature type="region of interest" description="Disordered" evidence="1">
    <location>
        <begin position="38"/>
        <end position="68"/>
    </location>
</feature>
<organism evidence="2 3">
    <name type="scientific">Trichonephila clavipes</name>
    <name type="common">Golden silk orbweaver</name>
    <name type="synonym">Nephila clavipes</name>
    <dbReference type="NCBI Taxonomy" id="2585209"/>
    <lineage>
        <taxon>Eukaryota</taxon>
        <taxon>Metazoa</taxon>
        <taxon>Ecdysozoa</taxon>
        <taxon>Arthropoda</taxon>
        <taxon>Chelicerata</taxon>
        <taxon>Arachnida</taxon>
        <taxon>Araneae</taxon>
        <taxon>Araneomorphae</taxon>
        <taxon>Entelegynae</taxon>
        <taxon>Araneoidea</taxon>
        <taxon>Nephilidae</taxon>
        <taxon>Trichonephila</taxon>
    </lineage>
</organism>
<sequence length="128" mass="14353">MAPRTVDIAVVQDSAGVDQLMAKIATLEGQIALLKLQRKFRSSSPHHHQRSRSRSKSRRRYNPQGRYCSTISHSGRSASLANVYSRAASMSLETKPSSRRRGESCCHFRPQIPVICQGQRNWMSIPCG</sequence>
<dbReference type="Proteomes" id="UP000887159">
    <property type="component" value="Unassembled WGS sequence"/>
</dbReference>
<dbReference type="AlphaFoldDB" id="A0A8X6RJZ7"/>
<feature type="compositionally biased region" description="Basic residues" evidence="1">
    <location>
        <begin position="38"/>
        <end position="61"/>
    </location>
</feature>
<accession>A0A8X6RJZ7</accession>
<keyword evidence="3" id="KW-1185">Reference proteome</keyword>
<evidence type="ECO:0000256" key="1">
    <source>
        <dbReference type="SAM" id="MobiDB-lite"/>
    </source>
</evidence>
<comment type="caution">
    <text evidence="2">The sequence shown here is derived from an EMBL/GenBank/DDBJ whole genome shotgun (WGS) entry which is preliminary data.</text>
</comment>
<evidence type="ECO:0000313" key="2">
    <source>
        <dbReference type="EMBL" id="GFX92961.1"/>
    </source>
</evidence>
<reference evidence="2" key="1">
    <citation type="submission" date="2020-08" db="EMBL/GenBank/DDBJ databases">
        <title>Multicomponent nature underlies the extraordinary mechanical properties of spider dragline silk.</title>
        <authorList>
            <person name="Kono N."/>
            <person name="Nakamura H."/>
            <person name="Mori M."/>
            <person name="Yoshida Y."/>
            <person name="Ohtoshi R."/>
            <person name="Malay A.D."/>
            <person name="Moran D.A.P."/>
            <person name="Tomita M."/>
            <person name="Numata K."/>
            <person name="Arakawa K."/>
        </authorList>
    </citation>
    <scope>NUCLEOTIDE SEQUENCE</scope>
</reference>
<dbReference type="EMBL" id="BMAU01021170">
    <property type="protein sequence ID" value="GFX92961.1"/>
    <property type="molecule type" value="Genomic_DNA"/>
</dbReference>
<protein>
    <submittedName>
        <fullName evidence="2">Uncharacterized protein</fullName>
    </submittedName>
</protein>
<evidence type="ECO:0000313" key="3">
    <source>
        <dbReference type="Proteomes" id="UP000887159"/>
    </source>
</evidence>
<name>A0A8X6RJZ7_TRICX</name>
<proteinExistence type="predicted"/>